<evidence type="ECO:0000259" key="5">
    <source>
        <dbReference type="SMART" id="SM00047"/>
    </source>
</evidence>
<dbReference type="Pfam" id="PF01832">
    <property type="entry name" value="Glucosaminidase"/>
    <property type="match status" value="1"/>
</dbReference>
<keyword evidence="4" id="KW-0732">Signal</keyword>
<dbReference type="AlphaFoldDB" id="H6L462"/>
<accession>H6L462</accession>
<protein>
    <submittedName>
        <fullName evidence="6">Mannosyl-glycoprotein endo-beta-n-acetylglucosamidase</fullName>
    </submittedName>
</protein>
<dbReference type="CDD" id="cd00118">
    <property type="entry name" value="LysM"/>
    <property type="match status" value="1"/>
</dbReference>
<evidence type="ECO:0000256" key="4">
    <source>
        <dbReference type="SAM" id="SignalP"/>
    </source>
</evidence>
<dbReference type="Gene3D" id="1.10.530.10">
    <property type="match status" value="1"/>
</dbReference>
<dbReference type="eggNOG" id="COG1705">
    <property type="taxonomic scope" value="Bacteria"/>
</dbReference>
<organism evidence="6 7">
    <name type="scientific">Saprospira grandis (strain Lewin)</name>
    <dbReference type="NCBI Taxonomy" id="984262"/>
    <lineage>
        <taxon>Bacteria</taxon>
        <taxon>Pseudomonadati</taxon>
        <taxon>Bacteroidota</taxon>
        <taxon>Saprospiria</taxon>
        <taxon>Saprospirales</taxon>
        <taxon>Saprospiraceae</taxon>
        <taxon>Saprospira</taxon>
    </lineage>
</organism>
<feature type="coiled-coil region" evidence="2">
    <location>
        <begin position="220"/>
        <end position="296"/>
    </location>
</feature>
<dbReference type="GO" id="GO:0004040">
    <property type="term" value="F:amidase activity"/>
    <property type="evidence" value="ECO:0007669"/>
    <property type="project" value="InterPro"/>
</dbReference>
<evidence type="ECO:0000256" key="3">
    <source>
        <dbReference type="SAM" id="MobiDB-lite"/>
    </source>
</evidence>
<dbReference type="InterPro" id="IPR002901">
    <property type="entry name" value="MGlyc_endo_b_GlcNAc-like_dom"/>
</dbReference>
<evidence type="ECO:0000256" key="1">
    <source>
        <dbReference type="ARBA" id="ARBA00022801"/>
    </source>
</evidence>
<evidence type="ECO:0000313" key="7">
    <source>
        <dbReference type="Proteomes" id="UP000007519"/>
    </source>
</evidence>
<dbReference type="PANTHER" id="PTHR33308">
    <property type="entry name" value="PEPTIDOGLYCAN HYDROLASE FLGJ"/>
    <property type="match status" value="1"/>
</dbReference>
<dbReference type="STRING" id="984262.SGRA_2317"/>
<feature type="domain" description="Mannosyl-glycoprotein endo-beta-N-acetylglucosamidase-like" evidence="5">
    <location>
        <begin position="34"/>
        <end position="191"/>
    </location>
</feature>
<feature type="region of interest" description="Disordered" evidence="3">
    <location>
        <begin position="456"/>
        <end position="477"/>
    </location>
</feature>
<evidence type="ECO:0000313" key="6">
    <source>
        <dbReference type="EMBL" id="AFC25046.1"/>
    </source>
</evidence>
<reference evidence="6 7" key="1">
    <citation type="journal article" date="2012" name="Stand. Genomic Sci.">
        <title>Complete genome sequencing and analysis of Saprospira grandis str. Lewin, a predatory marine bacterium.</title>
        <authorList>
            <person name="Saw J.H."/>
            <person name="Yuryev A."/>
            <person name="Kanbe M."/>
            <person name="Hou S."/>
            <person name="Young A.G."/>
            <person name="Aizawa S."/>
            <person name="Alam M."/>
        </authorList>
    </citation>
    <scope>NUCLEOTIDE SEQUENCE [LARGE SCALE GENOMIC DNA]</scope>
    <source>
        <strain evidence="6 7">Lewin</strain>
    </source>
</reference>
<dbReference type="eggNOG" id="COG1388">
    <property type="taxonomic scope" value="Bacteria"/>
</dbReference>
<dbReference type="HOGENOM" id="CLU_013771_1_1_10"/>
<sequence>MIFRPLLLGLGLLCAAPQLSAAESSDPPFCLEQQEEENLKAQAYIRSYLAIAIEEMNRSGIPASITLAQGMLESNYGRSELARQANNHFGIKCGKDWSGITYYKNTQEQTAYGTQRTEMACFRAYESVEDSYKDHTNFLYSRKPYRTLFAARNMDYRFWAKGLKEANYATDVNYANKLIDVIEKFDLAKYDRVSTQYQLPSNTDLNAYRADPNLDMGEDLSTVRNRVERLENSLQQALAHQIELQVQLKEMNRQIGQMAKRDDRLNGKINYVGTALEEQKEVIEELQIELNTVSSIQRQMLTLDPFRDYFDPETGLKKQLVIFPTQHHNQKGIFYKNSRRATTLREGMTLDDIAQEHQLELKSLRRYNDLSMGEEDNLPPNCYIYLEAKGNMVEDEKGPHKVNEGESMYTISQLYGIKLSKLYKRNRLEEGEEPAVNEFIFLNETCDNKPALRGANPYQVGENQPNVDLFGGGGAKK</sequence>
<name>H6L462_SAPGL</name>
<dbReference type="InterPro" id="IPR051056">
    <property type="entry name" value="Glycosyl_Hydrolase_73"/>
</dbReference>
<dbReference type="PANTHER" id="PTHR33308:SF9">
    <property type="entry name" value="PEPTIDOGLYCAN HYDROLASE FLGJ"/>
    <property type="match status" value="1"/>
</dbReference>
<dbReference type="Proteomes" id="UP000007519">
    <property type="component" value="Chromosome"/>
</dbReference>
<keyword evidence="1" id="KW-0378">Hydrolase</keyword>
<dbReference type="KEGG" id="sgn:SGRA_2317"/>
<dbReference type="EMBL" id="CP002831">
    <property type="protein sequence ID" value="AFC25046.1"/>
    <property type="molecule type" value="Genomic_DNA"/>
</dbReference>
<keyword evidence="7" id="KW-1185">Reference proteome</keyword>
<gene>
    <name evidence="6" type="primary">flgJ</name>
    <name evidence="6" type="ordered locus">SGRA_2317</name>
</gene>
<dbReference type="RefSeq" id="WP_015692661.1">
    <property type="nucleotide sequence ID" value="NC_016940.1"/>
</dbReference>
<proteinExistence type="predicted"/>
<feature type="chain" id="PRO_5003604032" evidence="4">
    <location>
        <begin position="22"/>
        <end position="477"/>
    </location>
</feature>
<dbReference type="OrthoDB" id="977752at2"/>
<feature type="signal peptide" evidence="4">
    <location>
        <begin position="1"/>
        <end position="21"/>
    </location>
</feature>
<dbReference type="Pfam" id="PF01476">
    <property type="entry name" value="LysM"/>
    <property type="match status" value="1"/>
</dbReference>
<dbReference type="InterPro" id="IPR018392">
    <property type="entry name" value="LysM"/>
</dbReference>
<evidence type="ECO:0000256" key="2">
    <source>
        <dbReference type="SAM" id="Coils"/>
    </source>
</evidence>
<keyword evidence="2" id="KW-0175">Coiled coil</keyword>
<dbReference type="SMART" id="SM00047">
    <property type="entry name" value="LYZ2"/>
    <property type="match status" value="1"/>
</dbReference>